<evidence type="ECO:0000259" key="1">
    <source>
        <dbReference type="PROSITE" id="PS51782"/>
    </source>
</evidence>
<organism evidence="2 3">
    <name type="scientific">Dorea amylophila</name>
    <dbReference type="NCBI Taxonomy" id="2981789"/>
    <lineage>
        <taxon>Bacteria</taxon>
        <taxon>Bacillati</taxon>
        <taxon>Bacillota</taxon>
        <taxon>Clostridia</taxon>
        <taxon>Lachnospirales</taxon>
        <taxon>Lachnospiraceae</taxon>
        <taxon>Dorea</taxon>
    </lineage>
</organism>
<evidence type="ECO:0000313" key="2">
    <source>
        <dbReference type="EMBL" id="MFI7846442.1"/>
    </source>
</evidence>
<comment type="caution">
    <text evidence="2">The sequence shown here is derived from an EMBL/GenBank/DDBJ whole genome shotgun (WGS) entry which is preliminary data.</text>
</comment>
<dbReference type="RefSeq" id="WP_396570344.1">
    <property type="nucleotide sequence ID" value="NZ_JBITRD010000013.1"/>
</dbReference>
<dbReference type="Pfam" id="PF01476">
    <property type="entry name" value="LysM"/>
    <property type="match status" value="1"/>
</dbReference>
<dbReference type="InterPro" id="IPR018392">
    <property type="entry name" value="LysM"/>
</dbReference>
<gene>
    <name evidence="2" type="ORF">ACIF0M_13110</name>
</gene>
<dbReference type="Proteomes" id="UP001614216">
    <property type="component" value="Unassembled WGS sequence"/>
</dbReference>
<protein>
    <submittedName>
        <fullName evidence="2">LysM peptidoglycan-binding domain-containing protein</fullName>
    </submittedName>
</protein>
<accession>A0ABW8B1D6</accession>
<sequence length="113" mass="12866">MEDMDCTVEQLSVNLMGSGEVEVKAVLAFNCFQKEPVQIQNIESAEFRPMDTEELESRPGIVGYFVQQGDTLWNLAKKYNTTVENIKEVNYMEKEGINKGDKILIFKQNLGIL</sequence>
<dbReference type="Gene3D" id="3.10.350.10">
    <property type="entry name" value="LysM domain"/>
    <property type="match status" value="1"/>
</dbReference>
<dbReference type="PROSITE" id="PS51782">
    <property type="entry name" value="LYSM"/>
    <property type="match status" value="1"/>
</dbReference>
<dbReference type="InterPro" id="IPR036779">
    <property type="entry name" value="LysM_dom_sf"/>
</dbReference>
<keyword evidence="3" id="KW-1185">Reference proteome</keyword>
<reference evidence="2 3" key="1">
    <citation type="submission" date="2024-08" db="EMBL/GenBank/DDBJ databases">
        <authorList>
            <person name="Vancuren S.J."/>
            <person name="Allen-Vercoe E."/>
        </authorList>
    </citation>
    <scope>NUCLEOTIDE SEQUENCE [LARGE SCALE GENOMIC DNA]</scope>
    <source>
        <strain evidence="2 3">16-6-I_42_FAA</strain>
    </source>
</reference>
<dbReference type="SUPFAM" id="SSF54106">
    <property type="entry name" value="LysM domain"/>
    <property type="match status" value="1"/>
</dbReference>
<dbReference type="CDD" id="cd00118">
    <property type="entry name" value="LysM"/>
    <property type="match status" value="1"/>
</dbReference>
<proteinExistence type="predicted"/>
<dbReference type="EMBL" id="JBITRD010000013">
    <property type="protein sequence ID" value="MFI7846442.1"/>
    <property type="molecule type" value="Genomic_DNA"/>
</dbReference>
<name>A0ABW8B1D6_9FIRM</name>
<feature type="domain" description="LysM" evidence="1">
    <location>
        <begin position="62"/>
        <end position="112"/>
    </location>
</feature>
<dbReference type="SMART" id="SM00257">
    <property type="entry name" value="LysM"/>
    <property type="match status" value="1"/>
</dbReference>
<evidence type="ECO:0000313" key="3">
    <source>
        <dbReference type="Proteomes" id="UP001614216"/>
    </source>
</evidence>